<dbReference type="Gene3D" id="3.40.980.20">
    <property type="entry name" value="Four-carbon acid sugar kinase, nucleotide binding domain"/>
    <property type="match status" value="1"/>
</dbReference>
<dbReference type="InterPro" id="IPR042213">
    <property type="entry name" value="NBD_C_sf"/>
</dbReference>
<keyword evidence="5" id="KW-0067">ATP-binding</keyword>
<dbReference type="InterPro" id="IPR037051">
    <property type="entry name" value="4-carb_acid_sugar_kinase_N_sf"/>
</dbReference>
<comment type="similarity">
    <text evidence="1">Belongs to the four-carbon acid sugar kinase family.</text>
</comment>
<dbReference type="InterPro" id="IPR031475">
    <property type="entry name" value="NBD_C"/>
</dbReference>
<gene>
    <name evidence="9" type="ORF">HLVA_04250</name>
</gene>
<keyword evidence="3" id="KW-0547">Nucleotide-binding</keyword>
<keyword evidence="4" id="KW-0418">Kinase</keyword>
<sequence>MKISIISDDFTGANDVGIQVKEYGVKVCSTININKNSCDVNVISTETRNAKEEEAYNKIKKTFIKLKSNGFDKFYKKIDSTLRGNIKSEIDAILENLEDEEQICLVAAFPKMGRKILNGIHYLWDEPLIKTEFAKDPVAPVKDGNLLSRIGNKKKELIKHFKLDDIRSEGFAKEIRESKNKILIFDSEVEEDLEKISKILVNEKKDKYVVGSAGAIEYLMKYWGYKKSKVLIVSGSCSNKSIKQINYFEIKYKNSLDIINLDVFKRENLKLDLKKDILIKSLRKREEMDYVLEKYKINGIDKKEATNIISDYIAKETIKIVKKYNITKIIILGGETSLKIIKSLNINGLEIRFKIDTGVVISESFNKKYMIITKPGAFGEEDVLERGYNVLKSV</sequence>
<name>A0AAU9D1J2_9FUSO</name>
<keyword evidence="10" id="KW-1185">Reference proteome</keyword>
<dbReference type="SUPFAM" id="SSF142764">
    <property type="entry name" value="YgbK-like"/>
    <property type="match status" value="1"/>
</dbReference>
<evidence type="ECO:0000256" key="6">
    <source>
        <dbReference type="ARBA" id="ARBA00023277"/>
    </source>
</evidence>
<evidence type="ECO:0000256" key="5">
    <source>
        <dbReference type="ARBA" id="ARBA00022840"/>
    </source>
</evidence>
<dbReference type="Pfam" id="PF07005">
    <property type="entry name" value="SBD_N"/>
    <property type="match status" value="1"/>
</dbReference>
<dbReference type="EMBL" id="AP027059">
    <property type="protein sequence ID" value="BDU49856.1"/>
    <property type="molecule type" value="Genomic_DNA"/>
</dbReference>
<evidence type="ECO:0000259" key="7">
    <source>
        <dbReference type="Pfam" id="PF07005"/>
    </source>
</evidence>
<reference evidence="9 10" key="1">
    <citation type="submission" date="2022-11" db="EMBL/GenBank/DDBJ databases">
        <title>Haliovirga abyssi gen. nov., sp. nov., a mesophilic fermentative bacterium isolated from the Iheya North hydrothermal field and the proposal of Haliovirgaceae fam. nov.</title>
        <authorList>
            <person name="Miyazaki U."/>
            <person name="Tame A."/>
            <person name="Miyazaki J."/>
            <person name="Takai K."/>
            <person name="Sawayama S."/>
            <person name="Kitajima M."/>
            <person name="Okamoto A."/>
            <person name="Nakagawa S."/>
        </authorList>
    </citation>
    <scope>NUCLEOTIDE SEQUENCE [LARGE SCALE GENOMIC DNA]</scope>
    <source>
        <strain evidence="9 10">IC12</strain>
    </source>
</reference>
<evidence type="ECO:0000259" key="8">
    <source>
        <dbReference type="Pfam" id="PF17042"/>
    </source>
</evidence>
<protein>
    <recommendedName>
        <fullName evidence="11">Four-carbon acid sugar kinase family protein</fullName>
    </recommendedName>
</protein>
<dbReference type="KEGG" id="haby:HLVA_04250"/>
<dbReference type="Gene3D" id="3.40.50.10840">
    <property type="entry name" value="Putative sugar-binding, N-terminal domain"/>
    <property type="match status" value="1"/>
</dbReference>
<feature type="domain" description="Four-carbon acid sugar kinase N-terminal" evidence="7">
    <location>
        <begin position="4"/>
        <end position="217"/>
    </location>
</feature>
<dbReference type="GO" id="GO:0005524">
    <property type="term" value="F:ATP binding"/>
    <property type="evidence" value="ECO:0007669"/>
    <property type="project" value="UniProtKB-KW"/>
</dbReference>
<dbReference type="InterPro" id="IPR010737">
    <property type="entry name" value="4-carb_acid_sugar_kinase_N"/>
</dbReference>
<evidence type="ECO:0000313" key="9">
    <source>
        <dbReference type="EMBL" id="BDU49856.1"/>
    </source>
</evidence>
<dbReference type="RefSeq" id="WP_307904798.1">
    <property type="nucleotide sequence ID" value="NZ_AP027059.1"/>
</dbReference>
<evidence type="ECO:0000256" key="1">
    <source>
        <dbReference type="ARBA" id="ARBA00005715"/>
    </source>
</evidence>
<dbReference type="Proteomes" id="UP001321582">
    <property type="component" value="Chromosome"/>
</dbReference>
<organism evidence="9 10">
    <name type="scientific">Haliovirga abyssi</name>
    <dbReference type="NCBI Taxonomy" id="2996794"/>
    <lineage>
        <taxon>Bacteria</taxon>
        <taxon>Fusobacteriati</taxon>
        <taxon>Fusobacteriota</taxon>
        <taxon>Fusobacteriia</taxon>
        <taxon>Fusobacteriales</taxon>
        <taxon>Haliovirgaceae</taxon>
        <taxon>Haliovirga</taxon>
    </lineage>
</organism>
<evidence type="ECO:0000313" key="10">
    <source>
        <dbReference type="Proteomes" id="UP001321582"/>
    </source>
</evidence>
<evidence type="ECO:0000256" key="4">
    <source>
        <dbReference type="ARBA" id="ARBA00022777"/>
    </source>
</evidence>
<evidence type="ECO:0000256" key="2">
    <source>
        <dbReference type="ARBA" id="ARBA00022679"/>
    </source>
</evidence>
<accession>A0AAU9D1J2</accession>
<feature type="domain" description="Four-carbon acid sugar kinase nucleotide binding" evidence="8">
    <location>
        <begin position="231"/>
        <end position="384"/>
    </location>
</feature>
<evidence type="ECO:0000256" key="3">
    <source>
        <dbReference type="ARBA" id="ARBA00022741"/>
    </source>
</evidence>
<keyword evidence="2" id="KW-0808">Transferase</keyword>
<dbReference type="Pfam" id="PF17042">
    <property type="entry name" value="NBD_C"/>
    <property type="match status" value="1"/>
</dbReference>
<keyword evidence="6" id="KW-0119">Carbohydrate metabolism</keyword>
<evidence type="ECO:0008006" key="11">
    <source>
        <dbReference type="Google" id="ProtNLM"/>
    </source>
</evidence>
<dbReference type="AlphaFoldDB" id="A0AAU9D1J2"/>
<dbReference type="GO" id="GO:0016301">
    <property type="term" value="F:kinase activity"/>
    <property type="evidence" value="ECO:0007669"/>
    <property type="project" value="UniProtKB-KW"/>
</dbReference>
<proteinExistence type="inferred from homology"/>